<gene>
    <name evidence="1" type="ORF">NLX61_06965</name>
</gene>
<evidence type="ECO:0008006" key="3">
    <source>
        <dbReference type="Google" id="ProtNLM"/>
    </source>
</evidence>
<accession>A0AAJ1CTY5</accession>
<evidence type="ECO:0000313" key="1">
    <source>
        <dbReference type="EMBL" id="MCW0264099.1"/>
    </source>
</evidence>
<dbReference type="Proteomes" id="UP001139307">
    <property type="component" value="Unassembled WGS sequence"/>
</dbReference>
<name>A0AAJ1CTY5_FUSVC</name>
<dbReference type="EMBL" id="JAMXTT010000010">
    <property type="protein sequence ID" value="MCW0264099.1"/>
    <property type="molecule type" value="Genomic_DNA"/>
</dbReference>
<sequence>MKILYISSLILKKGSSASIRNTGLIKGLNDNKVIVDILTIKYPEQLEDDYLKNILIKNKIYFNNLKILDGYLKLKNKGTLQKNGFLKNILAFLKKIIKNIYFFPDIDKEWIKEVSKLKINFNEYDLIITSSDTKTSHYIGRNIKKKYSNIPWFQIWGDPWASDIGIKGIKKIRARYSEKKILKEANKIFYVSPFTLEEMRKQYEYLKEKMEYLPRGFLEEIKSEKIEREKIIITYTGVLNINRNILPFFNIIKNYNNISKKKIEINIYGDIDKKILEKIYDYSFINYRGVVSFERIKEIYKQSDFLLFLDNGEKTTQIPGKIYDYLGTDRKIICLFRTKNDIFYYFKEKLKLLVYQENEINLNEIIESKERRINKDFSNNNIAKRLIRNYLN</sequence>
<dbReference type="AlphaFoldDB" id="A0AAJ1CTY5"/>
<organism evidence="1 2">
    <name type="scientific">Fusobacterium vincentii</name>
    <name type="common">Fusobacterium nucleatum subsp. vincentii</name>
    <dbReference type="NCBI Taxonomy" id="155615"/>
    <lineage>
        <taxon>Bacteria</taxon>
        <taxon>Fusobacteriati</taxon>
        <taxon>Fusobacteriota</taxon>
        <taxon>Fusobacteriia</taxon>
        <taxon>Fusobacteriales</taxon>
        <taxon>Fusobacteriaceae</taxon>
        <taxon>Fusobacterium</taxon>
    </lineage>
</organism>
<dbReference type="Gene3D" id="3.40.50.2000">
    <property type="entry name" value="Glycogen Phosphorylase B"/>
    <property type="match status" value="1"/>
</dbReference>
<dbReference type="RefSeq" id="WP_023035808.1">
    <property type="nucleotide sequence ID" value="NZ_JAMXTT010000010.1"/>
</dbReference>
<evidence type="ECO:0000313" key="2">
    <source>
        <dbReference type="Proteomes" id="UP001139307"/>
    </source>
</evidence>
<proteinExistence type="predicted"/>
<protein>
    <recommendedName>
        <fullName evidence="3">Glycosyltransferase subfamily 4-like N-terminal domain-containing protein</fullName>
    </recommendedName>
</protein>
<dbReference type="SUPFAM" id="SSF53756">
    <property type="entry name" value="UDP-Glycosyltransferase/glycogen phosphorylase"/>
    <property type="match status" value="1"/>
</dbReference>
<comment type="caution">
    <text evidence="1">The sequence shown here is derived from an EMBL/GenBank/DDBJ whole genome shotgun (WGS) entry which is preliminary data.</text>
</comment>
<reference evidence="1" key="1">
    <citation type="submission" date="2022-06" db="EMBL/GenBank/DDBJ databases">
        <title>Draft Genome Sequence of Fusobacterium vincentii Strain CNGBCC1850030, Isolated from Healthy Human Feces.</title>
        <authorList>
            <person name="Jing X."/>
            <person name="Liu C."/>
            <person name="Ye Y."/>
            <person name="Xu J."/>
            <person name="Huang H."/>
            <person name="Wang B."/>
            <person name="Wei J."/>
            <person name="Zhao J."/>
        </authorList>
    </citation>
    <scope>NUCLEOTIDE SEQUENCE</scope>
    <source>
        <strain evidence="1">CNGBCC1850030</strain>
    </source>
</reference>